<keyword evidence="4 6" id="KW-0326">Glycosidase</keyword>
<comment type="caution">
    <text evidence="8">The sequence shown here is derived from an EMBL/GenBank/DDBJ whole genome shotgun (WGS) entry which is preliminary data.</text>
</comment>
<reference evidence="8 9" key="1">
    <citation type="submission" date="2015-12" db="EMBL/GenBank/DDBJ databases">
        <title>The genome of Folsomia candida.</title>
        <authorList>
            <person name="Faddeeva A."/>
            <person name="Derks M.F."/>
            <person name="Anvar Y."/>
            <person name="Smit S."/>
            <person name="Van Straalen N."/>
            <person name="Roelofs D."/>
        </authorList>
    </citation>
    <scope>NUCLEOTIDE SEQUENCE [LARGE SCALE GENOMIC DNA]</scope>
    <source>
        <strain evidence="8 9">VU population</strain>
        <tissue evidence="8">Whole body</tissue>
    </source>
</reference>
<keyword evidence="2 6" id="KW-0378">Hydrolase</keyword>
<dbReference type="InterPro" id="IPR006710">
    <property type="entry name" value="Glyco_hydro_43"/>
</dbReference>
<evidence type="ECO:0000256" key="5">
    <source>
        <dbReference type="PIRSR" id="PIRSR606710-2"/>
    </source>
</evidence>
<dbReference type="GO" id="GO:0005975">
    <property type="term" value="P:carbohydrate metabolic process"/>
    <property type="evidence" value="ECO:0007669"/>
    <property type="project" value="InterPro"/>
</dbReference>
<evidence type="ECO:0000256" key="7">
    <source>
        <dbReference type="SAM" id="SignalP"/>
    </source>
</evidence>
<feature type="signal peptide" evidence="7">
    <location>
        <begin position="1"/>
        <end position="19"/>
    </location>
</feature>
<dbReference type="AlphaFoldDB" id="A0A226ERT8"/>
<dbReference type="InterPro" id="IPR023296">
    <property type="entry name" value="Glyco_hydro_beta-prop_sf"/>
</dbReference>
<dbReference type="Pfam" id="PF04616">
    <property type="entry name" value="Glyco_hydro_43"/>
    <property type="match status" value="1"/>
</dbReference>
<feature type="chain" id="PRO_5012736874" evidence="7">
    <location>
        <begin position="20"/>
        <end position="318"/>
    </location>
</feature>
<dbReference type="OMA" id="TEDIPWV"/>
<evidence type="ECO:0000256" key="2">
    <source>
        <dbReference type="ARBA" id="ARBA00022801"/>
    </source>
</evidence>
<dbReference type="GO" id="GO:0004553">
    <property type="term" value="F:hydrolase activity, hydrolyzing O-glycosyl compounds"/>
    <property type="evidence" value="ECO:0007669"/>
    <property type="project" value="InterPro"/>
</dbReference>
<dbReference type="SUPFAM" id="SSF75005">
    <property type="entry name" value="Arabinanase/levansucrase/invertase"/>
    <property type="match status" value="1"/>
</dbReference>
<organism evidence="8 9">
    <name type="scientific">Folsomia candida</name>
    <name type="common">Springtail</name>
    <dbReference type="NCBI Taxonomy" id="158441"/>
    <lineage>
        <taxon>Eukaryota</taxon>
        <taxon>Metazoa</taxon>
        <taxon>Ecdysozoa</taxon>
        <taxon>Arthropoda</taxon>
        <taxon>Hexapoda</taxon>
        <taxon>Collembola</taxon>
        <taxon>Entomobryomorpha</taxon>
        <taxon>Isotomoidea</taxon>
        <taxon>Isotomidae</taxon>
        <taxon>Proisotominae</taxon>
        <taxon>Folsomia</taxon>
    </lineage>
</organism>
<proteinExistence type="inferred from homology"/>
<dbReference type="CDD" id="cd18827">
    <property type="entry name" value="GH43_XlnD-like"/>
    <property type="match status" value="1"/>
</dbReference>
<accession>A0A226ERT8</accession>
<evidence type="ECO:0000313" key="8">
    <source>
        <dbReference type="EMBL" id="OXA59306.1"/>
    </source>
</evidence>
<keyword evidence="9" id="KW-1185">Reference proteome</keyword>
<keyword evidence="3" id="KW-0119">Carbohydrate metabolism</keyword>
<dbReference type="EMBL" id="LNIX01000002">
    <property type="protein sequence ID" value="OXA59306.1"/>
    <property type="molecule type" value="Genomic_DNA"/>
</dbReference>
<sequence length="318" mass="35540">METFHIFLSLFLFPLSTTPINPITSTFYADPEASIFNSLYHIHPTYSAPYDQQTFFDAFTSSDLVTWTKHEKILTIGNVSWATRAMWAPSVIKNGDKYYFFFSANDVHEGEIGGIGVAVGDSPVGPFSDLLGRPLIGEIINGAQPIDGFVFRDPITSAHYLYYGGWGHCNVVRLNSNFTGLLPFIDGTYYKEITPEGYVEGPFMLVRNGNYYFMWSEGGWGGPDYRVAYAMGNNPLGPFVKQGVILEQDINVATGAGHHSVFQLPDESEYFIAYHRRPLNETDANARVVCVDRMEFDQDGKILKVNMTFEGVVGPDLP</sequence>
<dbReference type="OrthoDB" id="5211809at2759"/>
<name>A0A226ERT8_FOLCA</name>
<keyword evidence="7" id="KW-0732">Signal</keyword>
<evidence type="ECO:0000256" key="4">
    <source>
        <dbReference type="ARBA" id="ARBA00023295"/>
    </source>
</evidence>
<dbReference type="Proteomes" id="UP000198287">
    <property type="component" value="Unassembled WGS sequence"/>
</dbReference>
<evidence type="ECO:0000256" key="1">
    <source>
        <dbReference type="ARBA" id="ARBA00009865"/>
    </source>
</evidence>
<evidence type="ECO:0000313" key="9">
    <source>
        <dbReference type="Proteomes" id="UP000198287"/>
    </source>
</evidence>
<gene>
    <name evidence="8" type="ORF">Fcan01_04134</name>
</gene>
<evidence type="ECO:0000256" key="3">
    <source>
        <dbReference type="ARBA" id="ARBA00023277"/>
    </source>
</evidence>
<feature type="site" description="Important for catalytic activity, responsible for pKa modulation of the active site Glu and correct orientation of both the proton donor and substrate" evidence="5">
    <location>
        <position position="147"/>
    </location>
</feature>
<evidence type="ECO:0000256" key="6">
    <source>
        <dbReference type="RuleBase" id="RU361187"/>
    </source>
</evidence>
<dbReference type="STRING" id="158441.A0A226ERT8"/>
<protein>
    <submittedName>
        <fullName evidence="8">Xylosidase/arabinosidase</fullName>
    </submittedName>
</protein>
<dbReference type="InterPro" id="IPR052176">
    <property type="entry name" value="Glycosyl_Hydrlase_43_Enz"/>
</dbReference>
<dbReference type="PANTHER" id="PTHR43772:SF2">
    <property type="entry name" value="PUTATIVE (AFU_ORTHOLOGUE AFUA_2G04480)-RELATED"/>
    <property type="match status" value="1"/>
</dbReference>
<dbReference type="PANTHER" id="PTHR43772">
    <property type="entry name" value="ENDO-1,4-BETA-XYLANASE"/>
    <property type="match status" value="1"/>
</dbReference>
<comment type="similarity">
    <text evidence="1 6">Belongs to the glycosyl hydrolase 43 family.</text>
</comment>
<dbReference type="Gene3D" id="2.115.10.20">
    <property type="entry name" value="Glycosyl hydrolase domain, family 43"/>
    <property type="match status" value="1"/>
</dbReference>